<dbReference type="AlphaFoldDB" id="A0AAW2ICG9"/>
<gene>
    <name evidence="2" type="ORF">PYX00_001362</name>
</gene>
<feature type="chain" id="PRO_5044477069" description="Secreted protein" evidence="1">
    <location>
        <begin position="19"/>
        <end position="136"/>
    </location>
</feature>
<protein>
    <recommendedName>
        <fullName evidence="3">Secreted protein</fullName>
    </recommendedName>
</protein>
<sequence>MFMMRDLLLFASFVFVVAQEQQTSKCSCAVFGSRESNTTTGTPVVMKKPNFPIKCDSTGKTTCAKMCIALAEAARDQAPKVLCRSLVDNTEPFTPQVYSKTCDEKVWTNTGVKSTLQLCCAAKLPIPCETESNPEK</sequence>
<evidence type="ECO:0000256" key="1">
    <source>
        <dbReference type="SAM" id="SignalP"/>
    </source>
</evidence>
<evidence type="ECO:0000313" key="2">
    <source>
        <dbReference type="EMBL" id="KAL0279899.1"/>
    </source>
</evidence>
<organism evidence="2">
    <name type="scientific">Menopon gallinae</name>
    <name type="common">poultry shaft louse</name>
    <dbReference type="NCBI Taxonomy" id="328185"/>
    <lineage>
        <taxon>Eukaryota</taxon>
        <taxon>Metazoa</taxon>
        <taxon>Ecdysozoa</taxon>
        <taxon>Arthropoda</taxon>
        <taxon>Hexapoda</taxon>
        <taxon>Insecta</taxon>
        <taxon>Pterygota</taxon>
        <taxon>Neoptera</taxon>
        <taxon>Paraneoptera</taxon>
        <taxon>Psocodea</taxon>
        <taxon>Troctomorpha</taxon>
        <taxon>Phthiraptera</taxon>
        <taxon>Amblycera</taxon>
        <taxon>Menoponidae</taxon>
        <taxon>Menopon</taxon>
    </lineage>
</organism>
<name>A0AAW2ICG9_9NEOP</name>
<accession>A0AAW2ICG9</accession>
<proteinExistence type="predicted"/>
<feature type="signal peptide" evidence="1">
    <location>
        <begin position="1"/>
        <end position="18"/>
    </location>
</feature>
<reference evidence="2" key="1">
    <citation type="journal article" date="2024" name="Gigascience">
        <title>Chromosome-level genome of the poultry shaft louse Menopon gallinae provides insight into the host-switching and adaptive evolution of parasitic lice.</title>
        <authorList>
            <person name="Xu Y."/>
            <person name="Ma L."/>
            <person name="Liu S."/>
            <person name="Liang Y."/>
            <person name="Liu Q."/>
            <person name="He Z."/>
            <person name="Tian L."/>
            <person name="Duan Y."/>
            <person name="Cai W."/>
            <person name="Li H."/>
            <person name="Song F."/>
        </authorList>
    </citation>
    <scope>NUCLEOTIDE SEQUENCE</scope>
    <source>
        <strain evidence="2">Cailab_2023a</strain>
    </source>
</reference>
<comment type="caution">
    <text evidence="2">The sequence shown here is derived from an EMBL/GenBank/DDBJ whole genome shotgun (WGS) entry which is preliminary data.</text>
</comment>
<keyword evidence="1" id="KW-0732">Signal</keyword>
<evidence type="ECO:0008006" key="3">
    <source>
        <dbReference type="Google" id="ProtNLM"/>
    </source>
</evidence>
<dbReference type="EMBL" id="JARGDH010000001">
    <property type="protein sequence ID" value="KAL0279899.1"/>
    <property type="molecule type" value="Genomic_DNA"/>
</dbReference>
<dbReference type="EMBL" id="JARGDH010000001">
    <property type="protein sequence ID" value="KAL0279900.1"/>
    <property type="molecule type" value="Genomic_DNA"/>
</dbReference>